<accession>J9DZP2</accession>
<dbReference type="STRING" id="1220535.IMCC14465_09700"/>
<dbReference type="Proteomes" id="UP000004836">
    <property type="component" value="Unassembled WGS sequence"/>
</dbReference>
<reference evidence="2 3" key="1">
    <citation type="journal article" date="2012" name="J. Bacteriol.">
        <title>Genome Sequence of Strain IMCC14465, Isolated from the East Sea, Belonging to the PS1 Clade of Alphaproteobacteria.</title>
        <authorList>
            <person name="Yang S.J."/>
            <person name="Kang I."/>
            <person name="Cho J.C."/>
        </authorList>
    </citation>
    <scope>NUCLEOTIDE SEQUENCE [LARGE SCALE GENOMIC DNA]</scope>
    <source>
        <strain evidence="2 3">IMCC14465</strain>
    </source>
</reference>
<dbReference type="AlphaFoldDB" id="J9DZP2"/>
<dbReference type="SUPFAM" id="SSF54909">
    <property type="entry name" value="Dimeric alpha+beta barrel"/>
    <property type="match status" value="1"/>
</dbReference>
<organism evidence="2 3">
    <name type="scientific">alpha proteobacterium IMCC14465</name>
    <dbReference type="NCBI Taxonomy" id="1220535"/>
    <lineage>
        <taxon>Bacteria</taxon>
        <taxon>Pseudomonadati</taxon>
        <taxon>Pseudomonadota</taxon>
        <taxon>Alphaproteobacteria</taxon>
        <taxon>PS1 clade</taxon>
    </lineage>
</organism>
<evidence type="ECO:0000259" key="1">
    <source>
        <dbReference type="PROSITE" id="PS51725"/>
    </source>
</evidence>
<dbReference type="OrthoDB" id="9812192at2"/>
<evidence type="ECO:0000313" key="2">
    <source>
        <dbReference type="EMBL" id="EJW21174.1"/>
    </source>
</evidence>
<evidence type="ECO:0000313" key="3">
    <source>
        <dbReference type="Proteomes" id="UP000004836"/>
    </source>
</evidence>
<feature type="domain" description="ABM" evidence="1">
    <location>
        <begin position="3"/>
        <end position="91"/>
    </location>
</feature>
<dbReference type="InterPro" id="IPR011008">
    <property type="entry name" value="Dimeric_a/b-barrel"/>
</dbReference>
<dbReference type="EMBL" id="ALYF01000003">
    <property type="protein sequence ID" value="EJW21174.1"/>
    <property type="molecule type" value="Genomic_DNA"/>
</dbReference>
<gene>
    <name evidence="2" type="ORF">IMCC14465_09700</name>
</gene>
<protein>
    <recommendedName>
        <fullName evidence="1">ABM domain-containing protein</fullName>
    </recommendedName>
</protein>
<proteinExistence type="predicted"/>
<dbReference type="eggNOG" id="COG1359">
    <property type="taxonomic scope" value="Bacteria"/>
</dbReference>
<dbReference type="InterPro" id="IPR007138">
    <property type="entry name" value="ABM_dom"/>
</dbReference>
<dbReference type="Gene3D" id="3.30.70.100">
    <property type="match status" value="1"/>
</dbReference>
<dbReference type="Pfam" id="PF03992">
    <property type="entry name" value="ABM"/>
    <property type="match status" value="1"/>
</dbReference>
<comment type="caution">
    <text evidence="2">The sequence shown here is derived from an EMBL/GenBank/DDBJ whole genome shotgun (WGS) entry which is preliminary data.</text>
</comment>
<dbReference type="PROSITE" id="PS51725">
    <property type="entry name" value="ABM"/>
    <property type="match status" value="1"/>
</dbReference>
<sequence length="96" mass="11295">MAHTFIARMKVFPDKIDQFIDACERMEKAVAEHEPNCLMYKFFRLREENSFAVIESFKTEADDQAHQETEHFKEIAADMIPCLDGGYEREYLDPLT</sequence>
<name>J9DZP2_9PROT</name>
<keyword evidence="3" id="KW-1185">Reference proteome</keyword>